<evidence type="ECO:0000313" key="2">
    <source>
        <dbReference type="Proteomes" id="UP000463470"/>
    </source>
</evidence>
<evidence type="ECO:0000313" key="1">
    <source>
        <dbReference type="EMBL" id="MZP30062.1"/>
    </source>
</evidence>
<dbReference type="RefSeq" id="WP_161258593.1">
    <property type="nucleotide sequence ID" value="NZ_WXEY01000009.1"/>
</dbReference>
<keyword evidence="2" id="KW-1185">Reference proteome</keyword>
<name>A0A845L0N3_9FIRM</name>
<dbReference type="AlphaFoldDB" id="A0A845L0N3"/>
<comment type="caution">
    <text evidence="1">The sequence shown here is derived from an EMBL/GenBank/DDBJ whole genome shotgun (WGS) entry which is preliminary data.</text>
</comment>
<gene>
    <name evidence="1" type="ORF">GTO91_10125</name>
</gene>
<reference evidence="1 2" key="1">
    <citation type="submission" date="2020-01" db="EMBL/GenBank/DDBJ databases">
        <title>Whole-genome sequence of Heliobacterium undosum DSM 13378.</title>
        <authorList>
            <person name="Kyndt J.A."/>
            <person name="Meyer T.E."/>
        </authorList>
    </citation>
    <scope>NUCLEOTIDE SEQUENCE [LARGE SCALE GENOMIC DNA]</scope>
    <source>
        <strain evidence="1 2">DSM 13378</strain>
    </source>
</reference>
<accession>A0A845L0N3</accession>
<dbReference type="Proteomes" id="UP000463470">
    <property type="component" value="Unassembled WGS sequence"/>
</dbReference>
<organism evidence="1 2">
    <name type="scientific">Heliomicrobium undosum</name>
    <dbReference type="NCBI Taxonomy" id="121734"/>
    <lineage>
        <taxon>Bacteria</taxon>
        <taxon>Bacillati</taxon>
        <taxon>Bacillota</taxon>
        <taxon>Clostridia</taxon>
        <taxon>Eubacteriales</taxon>
        <taxon>Heliobacteriaceae</taxon>
        <taxon>Heliomicrobium</taxon>
    </lineage>
</organism>
<dbReference type="EMBL" id="WXEY01000009">
    <property type="protein sequence ID" value="MZP30062.1"/>
    <property type="molecule type" value="Genomic_DNA"/>
</dbReference>
<protein>
    <submittedName>
        <fullName evidence="1">Uncharacterized protein</fullName>
    </submittedName>
</protein>
<proteinExistence type="predicted"/>
<dbReference type="OrthoDB" id="2082101at2"/>
<sequence length="120" mass="13515">MVTFRELAEEGEFLKQSMMSPLPEKAVIRILPVEIWARKCIKTLRQRMPQSTTIHYFASLAATREPSMITFDKMLFLIEGLALTEDLLSIFGEPSDPSIHDVPGLPETEAPAKLTLCHNS</sequence>